<dbReference type="Gene3D" id="2.40.160.20">
    <property type="match status" value="1"/>
</dbReference>
<organism evidence="1">
    <name type="scientific">hydrothermal vent metagenome</name>
    <dbReference type="NCBI Taxonomy" id="652676"/>
    <lineage>
        <taxon>unclassified sequences</taxon>
        <taxon>metagenomes</taxon>
        <taxon>ecological metagenomes</taxon>
    </lineage>
</organism>
<dbReference type="InterPro" id="IPR030820">
    <property type="entry name" value="OMP_myx_plus_Proteobacteria"/>
</dbReference>
<accession>A0A3B0XJ04</accession>
<protein>
    <recommendedName>
        <fullName evidence="2">Outer membrane beta-barrel domain-containing protein</fullName>
    </recommendedName>
</protein>
<evidence type="ECO:0000313" key="1">
    <source>
        <dbReference type="EMBL" id="VAW63087.1"/>
    </source>
</evidence>
<dbReference type="AlphaFoldDB" id="A0A3B0XJ04"/>
<reference evidence="1" key="1">
    <citation type="submission" date="2018-06" db="EMBL/GenBank/DDBJ databases">
        <authorList>
            <person name="Zhirakovskaya E."/>
        </authorList>
    </citation>
    <scope>NUCLEOTIDE SEQUENCE</scope>
</reference>
<evidence type="ECO:0008006" key="2">
    <source>
        <dbReference type="Google" id="ProtNLM"/>
    </source>
</evidence>
<dbReference type="NCBIfam" id="TIGR04565">
    <property type="entry name" value="OMP_myx_plus"/>
    <property type="match status" value="1"/>
</dbReference>
<dbReference type="EMBL" id="UOFG01000191">
    <property type="protein sequence ID" value="VAW63087.1"/>
    <property type="molecule type" value="Genomic_DNA"/>
</dbReference>
<name>A0A3B0XJ04_9ZZZZ</name>
<proteinExistence type="predicted"/>
<sequence>MEGRIRSLLLGCLYTGLLLATTAVAAQSTEIELEQVAKPVIEPDIMRMEFDEARINPNNFEIILSFGLLSVEDFGTNAILGAKLAYRVSENFFVDLELGTSAAGETSSEILNPGAPLLNDDDRDFTYYTLNVGYDIFPGESFVTNSTTFNTAFYVIGGAGNTQFGGGDNFTFSWGFGYRIIANSYLTTYFDVRNHTFQRDIFGEDKLTNNIEISLGVGFYF</sequence>
<gene>
    <name evidence="1" type="ORF">MNBD_GAMMA11-213</name>
</gene>